<keyword evidence="2" id="KW-1185">Reference proteome</keyword>
<reference evidence="2" key="1">
    <citation type="journal article" date="2023" name="Hortic. Res.">
        <title>A chromosome-level phased genome enabling allele-level studies in sweet orange: a case study on citrus Huanglongbing tolerance.</title>
        <authorList>
            <person name="Wu B."/>
            <person name="Yu Q."/>
            <person name="Deng Z."/>
            <person name="Duan Y."/>
            <person name="Luo F."/>
            <person name="Gmitter F. Jr."/>
        </authorList>
    </citation>
    <scope>NUCLEOTIDE SEQUENCE [LARGE SCALE GENOMIC DNA]</scope>
    <source>
        <strain evidence="2">cv. Valencia</strain>
    </source>
</reference>
<organism evidence="1 2">
    <name type="scientific">Citrus sinensis</name>
    <name type="common">Sweet orange</name>
    <name type="synonym">Citrus aurantium var. sinensis</name>
    <dbReference type="NCBI Taxonomy" id="2711"/>
    <lineage>
        <taxon>Eukaryota</taxon>
        <taxon>Viridiplantae</taxon>
        <taxon>Streptophyta</taxon>
        <taxon>Embryophyta</taxon>
        <taxon>Tracheophyta</taxon>
        <taxon>Spermatophyta</taxon>
        <taxon>Magnoliopsida</taxon>
        <taxon>eudicotyledons</taxon>
        <taxon>Gunneridae</taxon>
        <taxon>Pentapetalae</taxon>
        <taxon>rosids</taxon>
        <taxon>malvids</taxon>
        <taxon>Sapindales</taxon>
        <taxon>Rutaceae</taxon>
        <taxon>Aurantioideae</taxon>
        <taxon>Citrus</taxon>
    </lineage>
</organism>
<evidence type="ECO:0000313" key="1">
    <source>
        <dbReference type="EMBL" id="KAH9753714.1"/>
    </source>
</evidence>
<protein>
    <submittedName>
        <fullName evidence="1">Receptor-like protein 13</fullName>
    </submittedName>
</protein>
<dbReference type="EMBL" id="CM039174">
    <property type="protein sequence ID" value="KAH9753714.1"/>
    <property type="molecule type" value="Genomic_DNA"/>
</dbReference>
<comment type="caution">
    <text evidence="1">The sequence shown here is derived from an EMBL/GenBank/DDBJ whole genome shotgun (WGS) entry which is preliminary data.</text>
</comment>
<evidence type="ECO:0000313" key="2">
    <source>
        <dbReference type="Proteomes" id="UP000829398"/>
    </source>
</evidence>
<dbReference type="Proteomes" id="UP000829398">
    <property type="component" value="Chromosome 5"/>
</dbReference>
<name>A0ACB8KH94_CITSI</name>
<gene>
    <name evidence="1" type="ORF">KPL71_015179</name>
</gene>
<accession>A0ACB8KH94</accession>
<sequence>MNLCASIDGIFNNLSVPFNKVKSKSASYMAADLVSVGDSWLSFAIKNRLIEPIAGAEDQDWFKCLSHKWKVTSLSLILEPELAGRISMVNSPREVIGSVLKYRVASYNSNDIDSQVAGGKIAVQQNLALLANQEDSRCNHVDPGKFDKVLVWRSEIGLCNSGAFQVRLFDSTHYLKAFAIGDVWVAVGWISDVLPTVKHMSNVAVVVPKSGASCLPFYFDIHIVISFILAITRFLPCKQEVIPGASPSALESTLVKLPEELLEEFGKKDHGANATDFFIILASIVEVSSFEAVYAYAFSLLYYLYDWADDEGATDCCQWERVECSNTTGRVTALDLSDTYSGEYGWYLNASLFTSFQQLESLDFSLNKIAGCDENEGLERLSRLNNLKMLNLSYNWFNNSILSSLTRLSSLRSLKLYANNLEGSIDVKEFDSLRDLEELDIGWNMIDKFVVSKGLSKLKSLGLAGIKLNRSILSSLTVFSSLRELHLRDTGFKGTFDVREFDSFNNLEVLDLSWNEIDNLVVPQGYKGLRKLKSLDLSGVGIRDGSKLLQSMGSFPSLNTLHLLLNNFNNIATATQELHTFTNLEYLTLDHSSLHISLLQSIASIFPSLKDLSMFDCKVNGLVRGQGFPHFKSLDHLDMVFARTALNTSFLQIIRESMPSLKYLSMSDSTLGTNSSRILDQGLCSLMHLQELYIDNNDLRGSLPWCLANMTSLRILDVSSNQLTGSISSSPLVHLTSIEELMLSNNHFQIPISLEPLFNHSRLKIFDAANNEIKAEITESHSLTAPNFQLQALSLSSGYGDGVTFPKFLYHQHDLEDVRLSHVNMDGEFPNWLLENNTKLRQLYLVNDSLTGPFRLPIHSHRWLRFLDVSNNNFQGHIPVEIGDILPSLISFNISMNALDSSIPSSFGNMNFLQILDLSNNQLTGEIPEHLAVSCVNLEFLALSNNNLKGHMFSRNFNLTNLRSLQLEGNHLEGEIPQSLSKCSSLEGLYLNNNSLSGKIPRWLGNLTGLKHIIMPENHLEGPIPVGFCQLYSLQILDISDNNISGSLPSCFHPLSIEQVHLSKNMLHGQLKRGTFFHCSSLVTLDLSYNRLNGSIPNWVDGLSQLSHLILGHNNLEGEVPVQLCELNQLQLLDLSNNNLHGPIPPCFDNTTLHESSNNSYSLKPFETSLVMDSMMIPAEKQIHENFEFTTKNIAYIYQGKVLSLLSGLDLSCNKLIGHIPPQIGNLTRIQTLNLSHNNLTGLIPSTFSNLKHIESLDLSYNKLNGKIPHQLVELKTLAVFSVAYNNLSGEIPEWTAQFATFNESSYEGNTFLCGLPLPICRSPATMSEASIGNERDDNLIDIDSFFITFTTSYVVVIFGIVIVLYVNSYWRRKWFYFVEMWITSCYYFVVDNLIPTRFCH</sequence>
<proteinExistence type="predicted"/>